<evidence type="ECO:0000256" key="4">
    <source>
        <dbReference type="ARBA" id="ARBA00023066"/>
    </source>
</evidence>
<comment type="similarity">
    <text evidence="10">Belongs to the prokaryotic AdoMetDC family. Type 1 subfamily.</text>
</comment>
<protein>
    <recommendedName>
        <fullName evidence="10">S-adenosylmethionine decarboxylase proenzyme</fullName>
        <shortName evidence="10">AdoMetDC</shortName>
        <shortName evidence="10">SAMDC</shortName>
        <ecNumber evidence="10">4.1.1.50</ecNumber>
    </recommendedName>
    <component>
        <recommendedName>
            <fullName evidence="10">S-adenosylmethionine decarboxylase beta chain</fullName>
        </recommendedName>
    </component>
    <component>
        <recommendedName>
            <fullName evidence="10">S-adenosylmethionine decarboxylase alpha chain</fullName>
        </recommendedName>
    </component>
</protein>
<dbReference type="InterPro" id="IPR042284">
    <property type="entry name" value="AdoMetDC_N"/>
</dbReference>
<evidence type="ECO:0000256" key="5">
    <source>
        <dbReference type="ARBA" id="ARBA00023115"/>
    </source>
</evidence>
<evidence type="ECO:0000256" key="3">
    <source>
        <dbReference type="ARBA" id="ARBA00022813"/>
    </source>
</evidence>
<dbReference type="UniPathway" id="UPA00331">
    <property type="reaction ID" value="UER00451"/>
</dbReference>
<feature type="active site" description="Proton donor; for catalytic activity" evidence="10">
    <location>
        <position position="85"/>
    </location>
</feature>
<dbReference type="OrthoDB" id="9793120at2"/>
<dbReference type="InterPro" id="IPR017716">
    <property type="entry name" value="S-AdoMet_deCOase_pro-enz"/>
</dbReference>
<dbReference type="STRING" id="206665.SAMN04488516_10742"/>
<dbReference type="AlphaFoldDB" id="A0A1H0EAU3"/>
<dbReference type="InterPro" id="IPR003826">
    <property type="entry name" value="AdoMetDC_fam_prok"/>
</dbReference>
<accession>A0A1H0EAU3</accession>
<feature type="active site" description="Proton acceptor; for processing activity" evidence="10">
    <location>
        <position position="70"/>
    </location>
</feature>
<comment type="function">
    <text evidence="10">Catalyzes the decarboxylation of S-adenosylmethionine to S-adenosylmethioninamine (dcAdoMet), the propylamine donor required for the synthesis of the polyamines spermine and spermidine from the diamine putrescine.</text>
</comment>
<evidence type="ECO:0000256" key="10">
    <source>
        <dbReference type="HAMAP-Rule" id="MF_00464"/>
    </source>
</evidence>
<comment type="cofactor">
    <cofactor evidence="10">
        <name>pyruvate</name>
        <dbReference type="ChEBI" id="CHEBI:15361"/>
    </cofactor>
    <text evidence="10">Binds 1 pyruvoyl group covalently per subunit.</text>
</comment>
<dbReference type="Gene3D" id="3.30.360.110">
    <property type="entry name" value="S-adenosylmethionine decarboxylase domain"/>
    <property type="match status" value="1"/>
</dbReference>
<dbReference type="GO" id="GO:0004014">
    <property type="term" value="F:adenosylmethionine decarboxylase activity"/>
    <property type="evidence" value="ECO:0007669"/>
    <property type="project" value="UniProtKB-UniRule"/>
</dbReference>
<dbReference type="Gene3D" id="3.30.160.750">
    <property type="match status" value="1"/>
</dbReference>
<dbReference type="PANTHER" id="PTHR33866">
    <property type="entry name" value="S-ADENOSYLMETHIONINE DECARBOXYLASE PROENZYME"/>
    <property type="match status" value="1"/>
</dbReference>
<dbReference type="PANTHER" id="PTHR33866:SF2">
    <property type="entry name" value="S-ADENOSYLMETHIONINE DECARBOXYLASE PROENZYME"/>
    <property type="match status" value="1"/>
</dbReference>
<comment type="catalytic activity">
    <reaction evidence="10">
        <text>S-adenosyl-L-methionine + H(+) = S-adenosyl 3-(methylsulfanyl)propylamine + CO2</text>
        <dbReference type="Rhea" id="RHEA:15981"/>
        <dbReference type="ChEBI" id="CHEBI:15378"/>
        <dbReference type="ChEBI" id="CHEBI:16526"/>
        <dbReference type="ChEBI" id="CHEBI:57443"/>
        <dbReference type="ChEBI" id="CHEBI:59789"/>
        <dbReference type="EC" id="4.1.1.50"/>
    </reaction>
</comment>
<keyword evidence="6 10" id="KW-0865">Zymogen</keyword>
<evidence type="ECO:0000256" key="9">
    <source>
        <dbReference type="ARBA" id="ARBA00023317"/>
    </source>
</evidence>
<feature type="chain" id="PRO_5023395914" description="S-adenosylmethionine decarboxylase alpha chain" evidence="10">
    <location>
        <begin position="65"/>
        <end position="138"/>
    </location>
</feature>
<name>A0A1H0EAU3_9BACT</name>
<comment type="pathway">
    <text evidence="10">Amine and polyamine biosynthesis; S-adenosylmethioninamine biosynthesis; S-adenosylmethioninamine from S-adenosyl-L-methionine: step 1/1.</text>
</comment>
<feature type="site" description="Cleavage (non-hydrolytic); by autolysis" evidence="10">
    <location>
        <begin position="64"/>
        <end position="65"/>
    </location>
</feature>
<reference evidence="11 12" key="1">
    <citation type="submission" date="2016-10" db="EMBL/GenBank/DDBJ databases">
        <authorList>
            <person name="de Groot N.N."/>
        </authorList>
    </citation>
    <scope>NUCLEOTIDE SEQUENCE [LARGE SCALE GENOMIC DNA]</scope>
    <source>
        <strain evidence="11 12">DSM 15269</strain>
    </source>
</reference>
<keyword evidence="2 10" id="KW-0210">Decarboxylase</keyword>
<dbReference type="InterPro" id="IPR016067">
    <property type="entry name" value="S-AdoMet_deCO2ase_core"/>
</dbReference>
<dbReference type="InterPro" id="IPR042286">
    <property type="entry name" value="AdoMetDC_C"/>
</dbReference>
<evidence type="ECO:0000256" key="6">
    <source>
        <dbReference type="ARBA" id="ARBA00023145"/>
    </source>
</evidence>
<dbReference type="Proteomes" id="UP000199602">
    <property type="component" value="Unassembled WGS sequence"/>
</dbReference>
<keyword evidence="4 10" id="KW-0745">Spermidine biosynthesis</keyword>
<evidence type="ECO:0000313" key="11">
    <source>
        <dbReference type="EMBL" id="SDN79461.1"/>
    </source>
</evidence>
<comment type="PTM">
    <text evidence="10">Is synthesized initially as an inactive proenzyme. Formation of the active enzyme involves a self-maturation process in which the active site pyruvoyl group is generated from an internal serine residue via an autocatalytic post-translational modification. Two non-identical subunits are generated from the proenzyme in this reaction, and the pyruvate is formed at the N-terminus of the alpha chain, which is derived from the carboxyl end of the proenzyme. The post-translation cleavage follows an unusual pathway, termed non-hydrolytic serinolysis, in which the side chain hydroxyl group of the serine supplies its oxygen atom to form the C-terminus of the beta chain, while the remainder of the serine residue undergoes an oxidative deamination to produce ammonia and the pyruvoyl group blocking the N-terminus of the alpha chain.</text>
</comment>
<feature type="modified residue" description="Pyruvic acid (Ser); by autocatalysis" evidence="10">
    <location>
        <position position="65"/>
    </location>
</feature>
<dbReference type="GO" id="GO:0005829">
    <property type="term" value="C:cytosol"/>
    <property type="evidence" value="ECO:0007669"/>
    <property type="project" value="TreeGrafter"/>
</dbReference>
<sequence length="138" mass="15536">MKNKICGLHLVLELKGCPFSILDNEEIIKQAIKQASQQSMSTLLSLTSHKFHPMGVTALGLLAESHISIHTWPELGYAAVDVFTCGEFSDPQKACEFLVEFLQAEDYDLITLPRGNKVKKEKIYNKLHEEYEPCQVAN</sequence>
<evidence type="ECO:0000313" key="12">
    <source>
        <dbReference type="Proteomes" id="UP000199602"/>
    </source>
</evidence>
<evidence type="ECO:0000256" key="2">
    <source>
        <dbReference type="ARBA" id="ARBA00022793"/>
    </source>
</evidence>
<keyword evidence="8 10" id="KW-0704">Schiff base</keyword>
<keyword evidence="12" id="KW-1185">Reference proteome</keyword>
<dbReference type="SUPFAM" id="SSF56276">
    <property type="entry name" value="S-adenosylmethionine decarboxylase"/>
    <property type="match status" value="1"/>
</dbReference>
<keyword evidence="5 10" id="KW-0620">Polyamine biosynthesis</keyword>
<evidence type="ECO:0000256" key="1">
    <source>
        <dbReference type="ARBA" id="ARBA00022691"/>
    </source>
</evidence>
<comment type="subunit">
    <text evidence="10">Heterotetramer of two alpha and two beta chains arranged as a dimer of alpha/beta heterodimers.</text>
</comment>
<keyword evidence="1 10" id="KW-0949">S-adenosyl-L-methionine</keyword>
<dbReference type="HAMAP" id="MF_00464">
    <property type="entry name" value="AdoMetDC_1"/>
    <property type="match status" value="1"/>
</dbReference>
<dbReference type="NCBIfam" id="TIGR03330">
    <property type="entry name" value="SAM_DCase_Bsu"/>
    <property type="match status" value="1"/>
</dbReference>
<feature type="active site" description="Schiff-base intermediate with substrate; via pyruvic acid" evidence="10">
    <location>
        <position position="65"/>
    </location>
</feature>
<keyword evidence="7 10" id="KW-0456">Lyase</keyword>
<evidence type="ECO:0000256" key="8">
    <source>
        <dbReference type="ARBA" id="ARBA00023270"/>
    </source>
</evidence>
<feature type="chain" id="PRO_5023395915" description="S-adenosylmethionine decarboxylase beta chain" evidence="10">
    <location>
        <begin position="1"/>
        <end position="64"/>
    </location>
</feature>
<evidence type="ECO:0000256" key="7">
    <source>
        <dbReference type="ARBA" id="ARBA00023239"/>
    </source>
</evidence>
<gene>
    <name evidence="10" type="primary">speH</name>
    <name evidence="11" type="ORF">SAMN04488516_10742</name>
</gene>
<dbReference type="EMBL" id="FNIN01000007">
    <property type="protein sequence ID" value="SDN79461.1"/>
    <property type="molecule type" value="Genomic_DNA"/>
</dbReference>
<keyword evidence="9 10" id="KW-0670">Pyruvate</keyword>
<keyword evidence="3 10" id="KW-0068">Autocatalytic cleavage</keyword>
<dbReference type="RefSeq" id="WP_092065503.1">
    <property type="nucleotide sequence ID" value="NZ_FNIN01000007.1"/>
</dbReference>
<dbReference type="Pfam" id="PF02675">
    <property type="entry name" value="AdoMet_dc"/>
    <property type="match status" value="1"/>
</dbReference>
<organism evidence="11 12">
    <name type="scientific">Desulfonauticus submarinus</name>
    <dbReference type="NCBI Taxonomy" id="206665"/>
    <lineage>
        <taxon>Bacteria</taxon>
        <taxon>Pseudomonadati</taxon>
        <taxon>Thermodesulfobacteriota</taxon>
        <taxon>Desulfovibrionia</taxon>
        <taxon>Desulfovibrionales</taxon>
        <taxon>Desulfonauticaceae</taxon>
        <taxon>Desulfonauticus</taxon>
    </lineage>
</organism>
<dbReference type="GO" id="GO:0008295">
    <property type="term" value="P:spermidine biosynthetic process"/>
    <property type="evidence" value="ECO:0007669"/>
    <property type="project" value="UniProtKB-UniRule"/>
</dbReference>
<proteinExistence type="inferred from homology"/>
<dbReference type="EC" id="4.1.1.50" evidence="10"/>